<sequence>GASRQRKCGIAVTAGRVASASYISFRSLSSCQLFVFEFAHIYCFRAIQRLVIDGLTLVLVTCKRLNAHAPFLLRVKSHGAENDCGIKDAS</sequence>
<proteinExistence type="predicted"/>
<dbReference type="EMBL" id="KQ981686">
    <property type="protein sequence ID" value="KYN37943.1"/>
    <property type="molecule type" value="Genomic_DNA"/>
</dbReference>
<organism evidence="1 2">
    <name type="scientific">Trachymyrmex septentrionalis</name>
    <dbReference type="NCBI Taxonomy" id="34720"/>
    <lineage>
        <taxon>Eukaryota</taxon>
        <taxon>Metazoa</taxon>
        <taxon>Ecdysozoa</taxon>
        <taxon>Arthropoda</taxon>
        <taxon>Hexapoda</taxon>
        <taxon>Insecta</taxon>
        <taxon>Pterygota</taxon>
        <taxon>Neoptera</taxon>
        <taxon>Endopterygota</taxon>
        <taxon>Hymenoptera</taxon>
        <taxon>Apocrita</taxon>
        <taxon>Aculeata</taxon>
        <taxon>Formicoidea</taxon>
        <taxon>Formicidae</taxon>
        <taxon>Myrmicinae</taxon>
        <taxon>Trachymyrmex</taxon>
    </lineage>
</organism>
<gene>
    <name evidence="1" type="ORF">ALC56_07677</name>
</gene>
<dbReference type="AlphaFoldDB" id="A0A151JVP8"/>
<dbReference type="Proteomes" id="UP000078541">
    <property type="component" value="Unassembled WGS sequence"/>
</dbReference>
<accession>A0A151JVP8</accession>
<evidence type="ECO:0000313" key="2">
    <source>
        <dbReference type="Proteomes" id="UP000078541"/>
    </source>
</evidence>
<name>A0A151JVP8_9HYME</name>
<evidence type="ECO:0000313" key="1">
    <source>
        <dbReference type="EMBL" id="KYN37943.1"/>
    </source>
</evidence>
<keyword evidence="2" id="KW-1185">Reference proteome</keyword>
<reference evidence="1 2" key="1">
    <citation type="submission" date="2016-03" db="EMBL/GenBank/DDBJ databases">
        <title>Trachymyrmex septentrionalis WGS genome.</title>
        <authorList>
            <person name="Nygaard S."/>
            <person name="Hu H."/>
            <person name="Boomsma J."/>
            <person name="Zhang G."/>
        </authorList>
    </citation>
    <scope>NUCLEOTIDE SEQUENCE [LARGE SCALE GENOMIC DNA]</scope>
    <source>
        <strain evidence="1">Tsep2-gDNA-1</strain>
        <tissue evidence="1">Whole body</tissue>
    </source>
</reference>
<protein>
    <submittedName>
        <fullName evidence="1">Uncharacterized protein</fullName>
    </submittedName>
</protein>
<feature type="non-terminal residue" evidence="1">
    <location>
        <position position="1"/>
    </location>
</feature>